<keyword evidence="6" id="KW-1185">Reference proteome</keyword>
<evidence type="ECO:0000256" key="3">
    <source>
        <dbReference type="SAM" id="Coils"/>
    </source>
</evidence>
<dbReference type="SUPFAM" id="SSF111369">
    <property type="entry name" value="HlyD-like secretion proteins"/>
    <property type="match status" value="2"/>
</dbReference>
<keyword evidence="2 3" id="KW-0175">Coiled coil</keyword>
<comment type="subcellular location">
    <subcellularLocation>
        <location evidence="1">Cell envelope</location>
    </subcellularLocation>
</comment>
<gene>
    <name evidence="5" type="ORF">SS37A_29500</name>
</gene>
<feature type="coiled-coil region" evidence="3">
    <location>
        <begin position="145"/>
        <end position="198"/>
    </location>
</feature>
<dbReference type="Proteomes" id="UP001317629">
    <property type="component" value="Chromosome"/>
</dbReference>
<sequence>MKRLGLLLVILILAAGLWWGLTRNNASRQTAFLGYVEGETLYIGPNEGERLAQLFVAAGSVVKPGDRLFNMSTTLLDRSRAEAVARIGQLEAQVQNLQAAINRPQQIAVLQAALERAEASLTLSRNDYDRQRKLFATGDIPKSTLDRAEMALRRDEASVKEARRQVEAARIPGRTQEIEAAQASLNQAHAQLQAIDIRIGRQNVVAPAGGVVQDVFFRPGEVVNAGQPVVALLPPENRKVRFYVPEPRLAGVRLGGRARVQCDGCPDDLYGRISFVASRQEYTPPVIFSDVERAKLVFKVEARLEGKARELPLGMPVSVTPLAEAVEAGK</sequence>
<evidence type="ECO:0000259" key="4">
    <source>
        <dbReference type="Pfam" id="PF25881"/>
    </source>
</evidence>
<reference evidence="5 6" key="1">
    <citation type="journal article" date="2023" name="Int. J. Syst. Evol. Microbiol.">
        <title>Methylocystis iwaonis sp. nov., a type II methane-oxidizing bacterium from surface soil of a rice paddy field in Japan, and emended description of the genus Methylocystis (ex Whittenbury et al. 1970) Bowman et al. 1993.</title>
        <authorList>
            <person name="Kaise H."/>
            <person name="Sawadogo J.B."/>
            <person name="Alam M.S."/>
            <person name="Ueno C."/>
            <person name="Dianou D."/>
            <person name="Shinjo R."/>
            <person name="Asakawa S."/>
        </authorList>
    </citation>
    <scope>NUCLEOTIDE SEQUENCE [LARGE SCALE GENOMIC DNA]</scope>
    <source>
        <strain evidence="5 6">SS37A-Re</strain>
    </source>
</reference>
<dbReference type="RefSeq" id="WP_281928860.1">
    <property type="nucleotide sequence ID" value="NZ_AP027142.1"/>
</dbReference>
<dbReference type="Gene3D" id="1.10.287.470">
    <property type="entry name" value="Helix hairpin bin"/>
    <property type="match status" value="1"/>
</dbReference>
<evidence type="ECO:0000256" key="2">
    <source>
        <dbReference type="ARBA" id="ARBA00023054"/>
    </source>
</evidence>
<dbReference type="InterPro" id="IPR059052">
    <property type="entry name" value="HH_YbhG-like"/>
</dbReference>
<name>A0ABM8EC02_9HYPH</name>
<dbReference type="PANTHER" id="PTHR32347:SF23">
    <property type="entry name" value="BLL5650 PROTEIN"/>
    <property type="match status" value="1"/>
</dbReference>
<organism evidence="5 6">
    <name type="scientific">Methylocystis iwaonis</name>
    <dbReference type="NCBI Taxonomy" id="2885079"/>
    <lineage>
        <taxon>Bacteria</taxon>
        <taxon>Pseudomonadati</taxon>
        <taxon>Pseudomonadota</taxon>
        <taxon>Alphaproteobacteria</taxon>
        <taxon>Hyphomicrobiales</taxon>
        <taxon>Methylocystaceae</taxon>
        <taxon>Methylocystis</taxon>
    </lineage>
</organism>
<dbReference type="EMBL" id="AP027142">
    <property type="protein sequence ID" value="BDV35421.1"/>
    <property type="molecule type" value="Genomic_DNA"/>
</dbReference>
<dbReference type="InterPro" id="IPR050465">
    <property type="entry name" value="UPF0194_transport"/>
</dbReference>
<evidence type="ECO:0000313" key="5">
    <source>
        <dbReference type="EMBL" id="BDV35421.1"/>
    </source>
</evidence>
<evidence type="ECO:0000256" key="1">
    <source>
        <dbReference type="ARBA" id="ARBA00004196"/>
    </source>
</evidence>
<dbReference type="Pfam" id="PF25881">
    <property type="entry name" value="HH_YBHG"/>
    <property type="match status" value="1"/>
</dbReference>
<protein>
    <submittedName>
        <fullName evidence="5">Secretion protein HlyD</fullName>
    </submittedName>
</protein>
<dbReference type="PANTHER" id="PTHR32347">
    <property type="entry name" value="EFFLUX SYSTEM COMPONENT YKNX-RELATED"/>
    <property type="match status" value="1"/>
</dbReference>
<proteinExistence type="predicted"/>
<dbReference type="Gene3D" id="2.40.30.170">
    <property type="match status" value="1"/>
</dbReference>
<evidence type="ECO:0000313" key="6">
    <source>
        <dbReference type="Proteomes" id="UP001317629"/>
    </source>
</evidence>
<feature type="domain" description="YbhG-like alpha-helical hairpin" evidence="4">
    <location>
        <begin position="87"/>
        <end position="199"/>
    </location>
</feature>
<accession>A0ABM8EC02</accession>